<evidence type="ECO:0000256" key="12">
    <source>
        <dbReference type="ARBA" id="ARBA00043913"/>
    </source>
</evidence>
<organism evidence="16 17">
    <name type="scientific">Penicillium alfredii</name>
    <dbReference type="NCBI Taxonomy" id="1506179"/>
    <lineage>
        <taxon>Eukaryota</taxon>
        <taxon>Fungi</taxon>
        <taxon>Dikarya</taxon>
        <taxon>Ascomycota</taxon>
        <taxon>Pezizomycotina</taxon>
        <taxon>Eurotiomycetes</taxon>
        <taxon>Eurotiomycetidae</taxon>
        <taxon>Eurotiales</taxon>
        <taxon>Aspergillaceae</taxon>
        <taxon>Penicillium</taxon>
    </lineage>
</organism>
<reference evidence="16" key="1">
    <citation type="submission" date="2022-11" db="EMBL/GenBank/DDBJ databases">
        <authorList>
            <person name="Petersen C."/>
        </authorList>
    </citation>
    <scope>NUCLEOTIDE SEQUENCE</scope>
    <source>
        <strain evidence="16">IBT 34128</strain>
    </source>
</reference>
<dbReference type="GeneID" id="81397968"/>
<dbReference type="OrthoDB" id="190105at2759"/>
<comment type="similarity">
    <text evidence="10">Belongs to the WD repeat MDV1/CAF4 family.</text>
</comment>
<dbReference type="RefSeq" id="XP_056509092.1">
    <property type="nucleotide sequence ID" value="XM_056658799.1"/>
</dbReference>
<evidence type="ECO:0000313" key="17">
    <source>
        <dbReference type="Proteomes" id="UP001141434"/>
    </source>
</evidence>
<feature type="repeat" description="WD" evidence="13">
    <location>
        <begin position="766"/>
        <end position="804"/>
    </location>
</feature>
<feature type="region of interest" description="Disordered" evidence="14">
    <location>
        <begin position="350"/>
        <end position="420"/>
    </location>
</feature>
<reference evidence="16" key="2">
    <citation type="journal article" date="2023" name="IMA Fungus">
        <title>Comparative genomic study of the Penicillium genus elucidates a diverse pangenome and 15 lateral gene transfer events.</title>
        <authorList>
            <person name="Petersen C."/>
            <person name="Sorensen T."/>
            <person name="Nielsen M.R."/>
            <person name="Sondergaard T.E."/>
            <person name="Sorensen J.L."/>
            <person name="Fitzpatrick D.A."/>
            <person name="Frisvad J.C."/>
            <person name="Nielsen K.L."/>
        </authorList>
    </citation>
    <scope>NUCLEOTIDE SEQUENCE</scope>
    <source>
        <strain evidence="16">IBT 34128</strain>
    </source>
</reference>
<keyword evidence="6 13" id="KW-0853">WD repeat</keyword>
<comment type="similarity">
    <text evidence="3">Belongs to the WD repeat MET30/SCONB/SCON-2 family.</text>
</comment>
<comment type="caution">
    <text evidence="16">The sequence shown here is derived from an EMBL/GenBank/DDBJ whole genome shotgun (WGS) entry which is preliminary data.</text>
</comment>
<dbReference type="PANTHER" id="PTHR22847:SF637">
    <property type="entry name" value="WD REPEAT DOMAIN 5B"/>
    <property type="match status" value="1"/>
</dbReference>
<feature type="domain" description="F-box" evidence="15">
    <location>
        <begin position="275"/>
        <end position="322"/>
    </location>
</feature>
<dbReference type="CDD" id="cd00200">
    <property type="entry name" value="WD40"/>
    <property type="match status" value="1"/>
</dbReference>
<evidence type="ECO:0000256" key="3">
    <source>
        <dbReference type="ARBA" id="ARBA00007968"/>
    </source>
</evidence>
<proteinExistence type="inferred from homology"/>
<dbReference type="SMART" id="SM00320">
    <property type="entry name" value="WD40"/>
    <property type="match status" value="8"/>
</dbReference>
<evidence type="ECO:0000256" key="14">
    <source>
        <dbReference type="SAM" id="MobiDB-lite"/>
    </source>
</evidence>
<feature type="repeat" description="WD" evidence="13">
    <location>
        <begin position="726"/>
        <end position="756"/>
    </location>
</feature>
<dbReference type="InterPro" id="IPR019775">
    <property type="entry name" value="WD40_repeat_CS"/>
</dbReference>
<feature type="repeat" description="WD" evidence="13">
    <location>
        <begin position="598"/>
        <end position="617"/>
    </location>
</feature>
<feature type="repeat" description="WD" evidence="13">
    <location>
        <begin position="644"/>
        <end position="683"/>
    </location>
</feature>
<dbReference type="InterPro" id="IPR036047">
    <property type="entry name" value="F-box-like_dom_sf"/>
</dbReference>
<dbReference type="PROSITE" id="PS50294">
    <property type="entry name" value="WD_REPEATS_REGION"/>
    <property type="match status" value="4"/>
</dbReference>
<dbReference type="Pfam" id="PF12937">
    <property type="entry name" value="F-box-like"/>
    <property type="match status" value="1"/>
</dbReference>
<dbReference type="SMART" id="SM00256">
    <property type="entry name" value="FBOX"/>
    <property type="match status" value="1"/>
</dbReference>
<comment type="function">
    <text evidence="1">Component of the SCF(sconB) E3 ubiquitin ligase complex involved in the regulation of sulfur metabolite repression, probably by mediating the inactivation or degradation of the metR transcription factor.</text>
</comment>
<evidence type="ECO:0000256" key="4">
    <source>
        <dbReference type="ARBA" id="ARBA00011725"/>
    </source>
</evidence>
<accession>A0A9W9ES41</accession>
<dbReference type="InterPro" id="IPR015943">
    <property type="entry name" value="WD40/YVTN_repeat-like_dom_sf"/>
</dbReference>
<feature type="repeat" description="WD" evidence="13">
    <location>
        <begin position="684"/>
        <end position="725"/>
    </location>
</feature>
<dbReference type="Gene3D" id="2.130.10.10">
    <property type="entry name" value="YVTN repeat-like/Quinoprotein amine dehydrogenase"/>
    <property type="match status" value="1"/>
</dbReference>
<evidence type="ECO:0000256" key="5">
    <source>
        <dbReference type="ARBA" id="ARBA00015819"/>
    </source>
</evidence>
<gene>
    <name evidence="16" type="ORF">NUU61_008274</name>
</gene>
<evidence type="ECO:0000256" key="11">
    <source>
        <dbReference type="ARBA" id="ARBA00039789"/>
    </source>
</evidence>
<dbReference type="PROSITE" id="PS50181">
    <property type="entry name" value="FBOX"/>
    <property type="match status" value="1"/>
</dbReference>
<dbReference type="InterPro" id="IPR001810">
    <property type="entry name" value="F-box_dom"/>
</dbReference>
<evidence type="ECO:0000256" key="7">
    <source>
        <dbReference type="ARBA" id="ARBA00022737"/>
    </source>
</evidence>
<protein>
    <recommendedName>
        <fullName evidence="11">Mitochondrial division protein 1</fullName>
    </recommendedName>
    <alternativeName>
        <fullName evidence="5">Probable E3 ubiquitin ligase complex SCF subunit sconB</fullName>
    </alternativeName>
    <alternativeName>
        <fullName evidence="9">Sulfur controller B</fullName>
    </alternativeName>
    <alternativeName>
        <fullName evidence="8">Sulfur metabolite repression control protein B</fullName>
    </alternativeName>
</protein>
<dbReference type="PROSITE" id="PS50082">
    <property type="entry name" value="WD_REPEATS_2"/>
    <property type="match status" value="6"/>
</dbReference>
<comment type="function">
    <text evidence="12">Involved in mitochondrial fission. Acts as an adapter protein required to form mitochondrial fission complexes. Formation of these complexes is required to promote constriction and fission of the mitochondrial compartment at a late step in mitochondrial division.</text>
</comment>
<dbReference type="PANTHER" id="PTHR22847">
    <property type="entry name" value="WD40 REPEAT PROTEIN"/>
    <property type="match status" value="1"/>
</dbReference>
<sequence>MSFDGPSSIEITQVHSSAPDQSASLSASPSSHTIPTESRLVRPRKRDMEEPERDDSGSGPSSALGQFAMAPATRTTVVTTTTTTTTTFPPLVVRPPRAVRNLDTRRYPLAMSPTPTSLRNLKFKIGDKAMVFNEPEDTNNAPTEPQRPEPYSQRSAIDNVMAQDMCLPSPSLSPVTAMNALHGESSFESEGLDVDTDSSLDHSVSRLPKSNRLQDVGSRAKKISSPSLMDMPKVLEFFDSVPEELKTYLMYQFLRRCPKPTLHFVAEVVNPTLKCDFLALLPLELSLNIVKYLDVQTMCRAAQVSKKWRHIINSDEKTWKELLERDGYILSDGELDQAIREGWGWQFPSGTDGHEKDLSVLSPTSADKETSPALSPSGPSERALLPSLSLNRRPKRKANTRASSRKLAKRKVSSSTNGYTEPDWKKGVAASEAPYAAANAAAAAVPYPDVGLPSLRGLYLFKSLYRRHHAMRKGWMQPELKPQHIAFRAHDRHVVTCLQFDADKILTGSDDTNINVYDTRTGALKATLEGHEGGVWALEYHGNTLVSGSTDRSVRVWDIEQARCTQVFHGHTSTVRCLQILLPTEIGQDANGHPEIMPKQPLIITGSRDSNLRVWKLPKPGDPVYYQTGPLLDDTECPYFVRVLPGHHHSVRAIAAHGDTLVSGSYDCTVKVWKISTGQTLHTLQGHSMKVYSVVLDPKRNRCISGAMDHTVKVWSLDDGSVLYNLEGHSSLVGLLALESDFLVSAAADSTLRIWDPEHGHCRYKLSAHTGAITCFQHDGQKVISGSDRTLKMWDVTTGQCVRDLLTDLSGVWQVRFNNRKCVAAVQRDNLTYIEVLDFGAARDGVSVNKLGHRRVVNRRGREILPSAVDDMSE</sequence>
<evidence type="ECO:0000259" key="15">
    <source>
        <dbReference type="PROSITE" id="PS50181"/>
    </source>
</evidence>
<feature type="region of interest" description="Disordered" evidence="14">
    <location>
        <begin position="1"/>
        <end position="75"/>
    </location>
</feature>
<comment type="subunit">
    <text evidence="4">Component of the SCF(sconB) E3 ubiquitin ligase complex.</text>
</comment>
<evidence type="ECO:0000256" key="13">
    <source>
        <dbReference type="PROSITE-ProRule" id="PRU00221"/>
    </source>
</evidence>
<feature type="compositionally biased region" description="Basic residues" evidence="14">
    <location>
        <begin position="392"/>
        <end position="412"/>
    </location>
</feature>
<dbReference type="PROSITE" id="PS00678">
    <property type="entry name" value="WD_REPEATS_1"/>
    <property type="match status" value="1"/>
</dbReference>
<dbReference type="Proteomes" id="UP001141434">
    <property type="component" value="Unassembled WGS sequence"/>
</dbReference>
<dbReference type="Pfam" id="PF00400">
    <property type="entry name" value="WD40"/>
    <property type="match status" value="7"/>
</dbReference>
<evidence type="ECO:0000313" key="16">
    <source>
        <dbReference type="EMBL" id="KAJ5086967.1"/>
    </source>
</evidence>
<dbReference type="InterPro" id="IPR036322">
    <property type="entry name" value="WD40_repeat_dom_sf"/>
</dbReference>
<evidence type="ECO:0000256" key="8">
    <source>
        <dbReference type="ARBA" id="ARBA00030034"/>
    </source>
</evidence>
<keyword evidence="17" id="KW-1185">Reference proteome</keyword>
<evidence type="ECO:0000256" key="2">
    <source>
        <dbReference type="ARBA" id="ARBA00004570"/>
    </source>
</evidence>
<evidence type="ECO:0000256" key="10">
    <source>
        <dbReference type="ARBA" id="ARBA00038415"/>
    </source>
</evidence>
<dbReference type="AlphaFoldDB" id="A0A9W9ES41"/>
<feature type="compositionally biased region" description="Low complexity" evidence="14">
    <location>
        <begin position="16"/>
        <end position="31"/>
    </location>
</feature>
<evidence type="ECO:0000256" key="9">
    <source>
        <dbReference type="ARBA" id="ARBA00032113"/>
    </source>
</evidence>
<dbReference type="InterPro" id="IPR020472">
    <property type="entry name" value="WD40_PAC1"/>
</dbReference>
<dbReference type="InterPro" id="IPR001680">
    <property type="entry name" value="WD40_rpt"/>
</dbReference>
<evidence type="ECO:0000256" key="1">
    <source>
        <dbReference type="ARBA" id="ARBA00002730"/>
    </source>
</evidence>
<comment type="subcellular location">
    <subcellularLocation>
        <location evidence="2">Mitochondrion outer membrane</location>
        <topology evidence="2">Peripheral membrane protein</topology>
        <orientation evidence="2">Cytoplasmic side</orientation>
    </subcellularLocation>
</comment>
<dbReference type="Gene3D" id="1.20.1280.50">
    <property type="match status" value="1"/>
</dbReference>
<dbReference type="SUPFAM" id="SSF50978">
    <property type="entry name" value="WD40 repeat-like"/>
    <property type="match status" value="1"/>
</dbReference>
<dbReference type="SUPFAM" id="SSF117289">
    <property type="entry name" value="Nucleoporin domain"/>
    <property type="match status" value="1"/>
</dbReference>
<dbReference type="EMBL" id="JAPMSZ010000010">
    <property type="protein sequence ID" value="KAJ5086967.1"/>
    <property type="molecule type" value="Genomic_DNA"/>
</dbReference>
<dbReference type="SUPFAM" id="SSF81383">
    <property type="entry name" value="F-box domain"/>
    <property type="match status" value="1"/>
</dbReference>
<feature type="repeat" description="WD" evidence="13">
    <location>
        <begin position="528"/>
        <end position="567"/>
    </location>
</feature>
<dbReference type="PRINTS" id="PR00320">
    <property type="entry name" value="GPROTEINBRPT"/>
</dbReference>
<evidence type="ECO:0000256" key="6">
    <source>
        <dbReference type="ARBA" id="ARBA00022574"/>
    </source>
</evidence>
<name>A0A9W9ES41_9EURO</name>
<keyword evidence="7" id="KW-0677">Repeat</keyword>